<keyword evidence="3" id="KW-0288">FMN</keyword>
<name>A0A0M7B1I8_9HYPH</name>
<evidence type="ECO:0000256" key="1">
    <source>
        <dbReference type="ARBA" id="ARBA00001917"/>
    </source>
</evidence>
<evidence type="ECO:0000313" key="7">
    <source>
        <dbReference type="Proteomes" id="UP000049983"/>
    </source>
</evidence>
<reference evidence="7" key="1">
    <citation type="submission" date="2015-07" db="EMBL/GenBank/DDBJ databases">
        <authorList>
            <person name="Rodrigo-Torres Lidia"/>
            <person name="Arahal R.David."/>
        </authorList>
    </citation>
    <scope>NUCLEOTIDE SEQUENCE [LARGE SCALE GENOMIC DNA]</scope>
    <source>
        <strain evidence="7">CECT 5096</strain>
    </source>
</reference>
<dbReference type="EMBL" id="CXWC01000015">
    <property type="protein sequence ID" value="CTQ78301.1"/>
    <property type="molecule type" value="Genomic_DNA"/>
</dbReference>
<dbReference type="GO" id="GO:0008615">
    <property type="term" value="P:pyridoxine biosynthetic process"/>
    <property type="evidence" value="ECO:0007669"/>
    <property type="project" value="InterPro"/>
</dbReference>
<dbReference type="InterPro" id="IPR012349">
    <property type="entry name" value="Split_barrel_FMN-bd"/>
</dbReference>
<dbReference type="GeneID" id="97672800"/>
<dbReference type="STRING" id="311410.LA5095_04980"/>
<dbReference type="AlphaFoldDB" id="A0A0M7B1I8"/>
<evidence type="ECO:0000256" key="4">
    <source>
        <dbReference type="ARBA" id="ARBA00023002"/>
    </source>
</evidence>
<proteinExistence type="predicted"/>
<evidence type="ECO:0000313" key="6">
    <source>
        <dbReference type="EMBL" id="CTQ78301.1"/>
    </source>
</evidence>
<dbReference type="InterPro" id="IPR000659">
    <property type="entry name" value="Pyridox_Oxase"/>
</dbReference>
<evidence type="ECO:0000256" key="2">
    <source>
        <dbReference type="ARBA" id="ARBA00022630"/>
    </source>
</evidence>
<gene>
    <name evidence="6" type="ORF">LA5096_05555</name>
</gene>
<dbReference type="SUPFAM" id="SSF50475">
    <property type="entry name" value="FMN-binding split barrel"/>
    <property type="match status" value="1"/>
</dbReference>
<sequence>MTFQTGARLPDNLKTIERDAWKALESATLDRDLPYRYLTLASLGRCDFPEARTVVLRSVDRAGHRLEFHTDTRSPKWQEFHRNGNATVLGYSNRTRVQLRLRGSIQLSHPGSDQTEMAWNQLSSQTRSTYAGGPPGDELPTRPLVSSKNAEAEVHATGKQCFGVLFFKAASLDWCRLERQNNLRARFIYDDNGDLELLNWIAP</sequence>
<keyword evidence="2" id="KW-0285">Flavoprotein</keyword>
<dbReference type="Proteomes" id="UP000049983">
    <property type="component" value="Unassembled WGS sequence"/>
</dbReference>
<dbReference type="GO" id="GO:0010181">
    <property type="term" value="F:FMN binding"/>
    <property type="evidence" value="ECO:0007669"/>
    <property type="project" value="InterPro"/>
</dbReference>
<dbReference type="GO" id="GO:0004733">
    <property type="term" value="F:pyridoxamine phosphate oxidase activity"/>
    <property type="evidence" value="ECO:0007669"/>
    <property type="project" value="InterPro"/>
</dbReference>
<dbReference type="OrthoDB" id="5120525at2"/>
<protein>
    <submittedName>
        <fullName evidence="6">PPOX class probable FMN-dependent enzyme, family</fullName>
    </submittedName>
</protein>
<dbReference type="PANTHER" id="PTHR10851:SF3">
    <property type="entry name" value="PYRIDOXINE_PYRIDOXAMINE 5'-PHOSPHATE OXIDASE 2"/>
    <property type="match status" value="1"/>
</dbReference>
<dbReference type="Pfam" id="PF12766">
    <property type="entry name" value="Pyridox_oxase_2"/>
    <property type="match status" value="1"/>
</dbReference>
<evidence type="ECO:0000259" key="5">
    <source>
        <dbReference type="Pfam" id="PF12766"/>
    </source>
</evidence>
<organism evidence="6 7">
    <name type="scientific">Roseibium album</name>
    <dbReference type="NCBI Taxonomy" id="311410"/>
    <lineage>
        <taxon>Bacteria</taxon>
        <taxon>Pseudomonadati</taxon>
        <taxon>Pseudomonadota</taxon>
        <taxon>Alphaproteobacteria</taxon>
        <taxon>Hyphomicrobiales</taxon>
        <taxon>Stappiaceae</taxon>
        <taxon>Roseibium</taxon>
    </lineage>
</organism>
<keyword evidence="4" id="KW-0560">Oxidoreductase</keyword>
<accession>A0A0M7B1I8</accession>
<evidence type="ECO:0000256" key="3">
    <source>
        <dbReference type="ARBA" id="ARBA00022643"/>
    </source>
</evidence>
<dbReference type="PANTHER" id="PTHR10851">
    <property type="entry name" value="PYRIDOXINE-5-PHOSPHATE OXIDASE"/>
    <property type="match status" value="1"/>
</dbReference>
<dbReference type="InterPro" id="IPR024624">
    <property type="entry name" value="Pyridox_Oxase_Alr4036_FMN-bd"/>
</dbReference>
<dbReference type="RefSeq" id="WP_055119974.1">
    <property type="nucleotide sequence ID" value="NZ_CXWA01000009.1"/>
</dbReference>
<keyword evidence="7" id="KW-1185">Reference proteome</keyword>
<dbReference type="Gene3D" id="2.30.110.10">
    <property type="entry name" value="Electron Transport, Fmn-binding Protein, Chain A"/>
    <property type="match status" value="1"/>
</dbReference>
<comment type="cofactor">
    <cofactor evidence="1">
        <name>FMN</name>
        <dbReference type="ChEBI" id="CHEBI:58210"/>
    </cofactor>
</comment>
<feature type="domain" description="Pyridoxamine 5'-phosphate oxidase Alr4036 family FMN-binding" evidence="5">
    <location>
        <begin position="20"/>
        <end position="107"/>
    </location>
</feature>